<sequence>MTMNAQTTIFDALPEEERNQLIPVETAKTETLVKPAQKAKSVSSVKSAEEPEPDEYEIDRVVYYAGHRKEVPSRTMKLEEVRAWLEREHFPELTKERTDMVYDKTTGHIVPVLKGHKKGAVMTVYTEHPADPIPNYYFLDEHGFVSQVRRTQTGIFSVLVQGTGSSEPSLTLFVPHIPVSILEEIVSTFRAEPDIEQLAYVVWDTDQHYSVYWPDQISSAVSVEAQEGFMETDERFIVLQIHSHGRLPAFFSKQDDADEIRTGLYGVVGLCHQAYPEIRFRMSCGGKFQSVAPGEIFSGAIRCGVVR</sequence>
<proteinExistence type="predicted"/>
<organism evidence="7 8">
    <name type="scientific">Alicyclobacillus mengziensis</name>
    <dbReference type="NCBI Taxonomy" id="2931921"/>
    <lineage>
        <taxon>Bacteria</taxon>
        <taxon>Bacillati</taxon>
        <taxon>Bacillota</taxon>
        <taxon>Bacilli</taxon>
        <taxon>Bacillales</taxon>
        <taxon>Alicyclobacillaceae</taxon>
        <taxon>Alicyclobacillus</taxon>
    </lineage>
</organism>
<evidence type="ECO:0000313" key="8">
    <source>
        <dbReference type="Proteomes" id="UP000663505"/>
    </source>
</evidence>
<evidence type="ECO:0000256" key="4">
    <source>
        <dbReference type="ARBA" id="ARBA00022833"/>
    </source>
</evidence>
<dbReference type="GO" id="GO:0046872">
    <property type="term" value="F:metal ion binding"/>
    <property type="evidence" value="ECO:0007669"/>
    <property type="project" value="UniProtKB-KW"/>
</dbReference>
<dbReference type="AlphaFoldDB" id="A0A9X7W116"/>
<accession>A0A9X7W116</accession>
<dbReference type="Proteomes" id="UP000663505">
    <property type="component" value="Chromosome"/>
</dbReference>
<dbReference type="RefSeq" id="WP_206658105.1">
    <property type="nucleotide sequence ID" value="NZ_CP071182.1"/>
</dbReference>
<evidence type="ECO:0000256" key="5">
    <source>
        <dbReference type="ARBA" id="ARBA00023049"/>
    </source>
</evidence>
<keyword evidence="4" id="KW-0862">Zinc</keyword>
<dbReference type="GO" id="GO:0008237">
    <property type="term" value="F:metallopeptidase activity"/>
    <property type="evidence" value="ECO:0007669"/>
    <property type="project" value="UniProtKB-KW"/>
</dbReference>
<evidence type="ECO:0000259" key="6">
    <source>
        <dbReference type="Pfam" id="PF14464"/>
    </source>
</evidence>
<evidence type="ECO:0000313" key="7">
    <source>
        <dbReference type="EMBL" id="QSO48791.1"/>
    </source>
</evidence>
<dbReference type="SUPFAM" id="SSF102712">
    <property type="entry name" value="JAB1/MPN domain"/>
    <property type="match status" value="1"/>
</dbReference>
<dbReference type="InterPro" id="IPR028090">
    <property type="entry name" value="JAB_dom_prok"/>
</dbReference>
<dbReference type="Pfam" id="PF14464">
    <property type="entry name" value="Prok-JAB"/>
    <property type="match status" value="1"/>
</dbReference>
<evidence type="ECO:0000256" key="1">
    <source>
        <dbReference type="ARBA" id="ARBA00022670"/>
    </source>
</evidence>
<feature type="domain" description="JAB" evidence="6">
    <location>
        <begin position="179"/>
        <end position="268"/>
    </location>
</feature>
<keyword evidence="1" id="KW-0645">Protease</keyword>
<keyword evidence="3" id="KW-0378">Hydrolase</keyword>
<evidence type="ECO:0000256" key="2">
    <source>
        <dbReference type="ARBA" id="ARBA00022723"/>
    </source>
</evidence>
<dbReference type="KEGG" id="afx:JZ786_07485"/>
<reference evidence="7 8" key="1">
    <citation type="submission" date="2021-02" db="EMBL/GenBank/DDBJ databases">
        <title>Alicyclobacillus curvatus sp. nov. and Alicyclobacillus mengziensis sp. nov., two acidophilic bacteria isolated from acid mine drainage.</title>
        <authorList>
            <person name="Huang Y."/>
        </authorList>
    </citation>
    <scope>NUCLEOTIDE SEQUENCE [LARGE SCALE GENOMIC DNA]</scope>
    <source>
        <strain evidence="7 8">S30H14</strain>
    </source>
</reference>
<protein>
    <submittedName>
        <fullName evidence="7">Mov34/MPN/PAD-1 family protein</fullName>
    </submittedName>
</protein>
<evidence type="ECO:0000256" key="3">
    <source>
        <dbReference type="ARBA" id="ARBA00022801"/>
    </source>
</evidence>
<name>A0A9X7W116_9BACL</name>
<dbReference type="EMBL" id="CP071182">
    <property type="protein sequence ID" value="QSO48791.1"/>
    <property type="molecule type" value="Genomic_DNA"/>
</dbReference>
<gene>
    <name evidence="7" type="ORF">JZ786_07485</name>
</gene>
<keyword evidence="8" id="KW-1185">Reference proteome</keyword>
<keyword evidence="2" id="KW-0479">Metal-binding</keyword>
<keyword evidence="5" id="KW-0482">Metalloprotease</keyword>
<dbReference type="GO" id="GO:0006508">
    <property type="term" value="P:proteolysis"/>
    <property type="evidence" value="ECO:0007669"/>
    <property type="project" value="UniProtKB-KW"/>
</dbReference>